<keyword evidence="6" id="KW-0408">Iron</keyword>
<reference evidence="9 10" key="1">
    <citation type="submission" date="2019-02" db="EMBL/GenBank/DDBJ databases">
        <title>Deep-cultivation of Planctomycetes and their phenomic and genomic characterization uncovers novel biology.</title>
        <authorList>
            <person name="Wiegand S."/>
            <person name="Jogler M."/>
            <person name="Boedeker C."/>
            <person name="Pinto D."/>
            <person name="Vollmers J."/>
            <person name="Rivas-Marin E."/>
            <person name="Kohn T."/>
            <person name="Peeters S.H."/>
            <person name="Heuer A."/>
            <person name="Rast P."/>
            <person name="Oberbeckmann S."/>
            <person name="Bunk B."/>
            <person name="Jeske O."/>
            <person name="Meyerdierks A."/>
            <person name="Storesund J.E."/>
            <person name="Kallscheuer N."/>
            <person name="Luecker S."/>
            <person name="Lage O.M."/>
            <person name="Pohl T."/>
            <person name="Merkel B.J."/>
            <person name="Hornburger P."/>
            <person name="Mueller R.-W."/>
            <person name="Bruemmer F."/>
            <person name="Labrenz M."/>
            <person name="Spormann A.M."/>
            <person name="Op den Camp H."/>
            <person name="Overmann J."/>
            <person name="Amann R."/>
            <person name="Jetten M.S.M."/>
            <person name="Mascher T."/>
            <person name="Medema M.H."/>
            <person name="Devos D.P."/>
            <person name="Kaster A.-K."/>
            <person name="Ovreas L."/>
            <person name="Rohde M."/>
            <person name="Galperin M.Y."/>
            <person name="Jogler C."/>
        </authorList>
    </citation>
    <scope>NUCLEOTIDE SEQUENCE [LARGE SCALE GENOMIC DNA]</scope>
    <source>
        <strain evidence="9 10">Pan181</strain>
    </source>
</reference>
<dbReference type="Pfam" id="PF01565">
    <property type="entry name" value="FAD_binding_4"/>
    <property type="match status" value="1"/>
</dbReference>
<dbReference type="PANTHER" id="PTHR11748:SF119">
    <property type="entry name" value="D-2-HYDROXYGLUTARATE DEHYDROGENASE"/>
    <property type="match status" value="1"/>
</dbReference>
<evidence type="ECO:0000256" key="3">
    <source>
        <dbReference type="ARBA" id="ARBA00022723"/>
    </source>
</evidence>
<keyword evidence="7" id="KW-0411">Iron-sulfur</keyword>
<dbReference type="PANTHER" id="PTHR11748">
    <property type="entry name" value="D-LACTATE DEHYDROGENASE"/>
    <property type="match status" value="1"/>
</dbReference>
<dbReference type="Gene3D" id="3.30.465.10">
    <property type="match status" value="1"/>
</dbReference>
<sequence length="999" mass="110156">MDPERQRIEEDLRGLVAGEVRCDDTAVQLYAADASIYEIRPLGVVRPRSTDDVVAVARYASEQNLPVHARGGGSGLAGAALGRGIVVDFSHSMRRVLKLQTDSVLVQAGVVHGELNRLLASHGRLFGPDPATTQVTTMGGVAAINATGSHFLRYGTPRDHIRQQQVVLADGTTFIAGVHQVPKFEPEYIESPTTEERVERLVWQIAELIERNRTIINDTAIYTAVNSCGYHLRNVLKDGELNLAKLLIGSEGTLALSTELEFSTQVMPKHVGCMLLVFDSLDKAARAVQHILMVKPSACDLMDRRHLSLARELDVRYEQLIPGAAEAVLLVEFDGDTREQVDVNLNEVVELVTSTHHLAAEAHVATEASDNLLFWELAKRFVPTLHKLQGVRRSVPFVEDMAVPIGALPVFLRHLQDVLKHEQVTASVFGHAGHGQLHVRPLLDLSNPNEKRRMERIAGQLYEKLWLLGGTISGGHGDGLSRTPFIAGQYGPLVGVFRELKRLFDPDGILNPGKVVPQAGARMIHHLRSVVADVDRPAPATDDSSAAQPAKLGGAGQLVALQLNWDIDQVTHTARACNGCAACRTRSPDTRMCPVYRFAPREEASPRAKANIMRAVLTGQLPPDAVLHDSVKEVADLCVNCQMCRLECPAGVDIPRLMVEAKAEYVASNGLDMHNWMLSRIDSLVRFASRLPTITNWVFRNRQTRWLMEKILGISQARTLPKLAVHSFLDRATKHRLEHYDDDRPRVVLFLDTFANYFDTELTEAMLKVLRHNGVEVCIPTSQQPCAMPLITAGSLDVARRIAHRNVATLVEAVRLGYTVISTEPTAVLALTREYPAMLADDEDVKLVAENTQDACHYLWRLHLRGRLKLDFESQNLELAHHVPCHLKALEVGVPSANLLRLIPGLRLRDVEKGCSGMAGTWGLKKENYRNSLRIGLPLISEVRDGPYHASVTECSTCKIQIDHGSHKPTLHPIKVIAAAYGLMDLPFDAADAAIVPGE</sequence>
<evidence type="ECO:0000313" key="9">
    <source>
        <dbReference type="EMBL" id="QDU57096.1"/>
    </source>
</evidence>
<dbReference type="InterPro" id="IPR016169">
    <property type="entry name" value="FAD-bd_PCMH_sub2"/>
</dbReference>
<dbReference type="InterPro" id="IPR004113">
    <property type="entry name" value="FAD-bd_oxidored_4_C"/>
</dbReference>
<dbReference type="Gene3D" id="1.10.45.10">
    <property type="entry name" value="Vanillyl-alcohol Oxidase, Chain A, domain 4"/>
    <property type="match status" value="1"/>
</dbReference>
<protein>
    <submittedName>
        <fullName evidence="9">Anaerobic glycerol-3-phosphate dehydrogenase subunit C</fullName>
    </submittedName>
</protein>
<dbReference type="PROSITE" id="PS00198">
    <property type="entry name" value="4FE4S_FER_1"/>
    <property type="match status" value="1"/>
</dbReference>
<evidence type="ECO:0000259" key="8">
    <source>
        <dbReference type="PROSITE" id="PS51387"/>
    </source>
</evidence>
<proteinExistence type="predicted"/>
<keyword evidence="10" id="KW-1185">Reference proteome</keyword>
<dbReference type="Gene3D" id="1.10.1060.10">
    <property type="entry name" value="Alpha-helical ferredoxin"/>
    <property type="match status" value="1"/>
</dbReference>
<dbReference type="InterPro" id="IPR016171">
    <property type="entry name" value="Vanillyl_alc_oxidase_C-sub2"/>
</dbReference>
<evidence type="ECO:0000313" key="10">
    <source>
        <dbReference type="Proteomes" id="UP000315750"/>
    </source>
</evidence>
<dbReference type="Pfam" id="PF02913">
    <property type="entry name" value="FAD-oxidase_C"/>
    <property type="match status" value="1"/>
</dbReference>
<dbReference type="OrthoDB" id="9767256at2"/>
<dbReference type="GO" id="GO:1903457">
    <property type="term" value="P:lactate catabolic process"/>
    <property type="evidence" value="ECO:0007669"/>
    <property type="project" value="TreeGrafter"/>
</dbReference>
<dbReference type="InterPro" id="IPR004017">
    <property type="entry name" value="Cys_rich_dom"/>
</dbReference>
<dbReference type="InterPro" id="IPR017900">
    <property type="entry name" value="4Fe4S_Fe_S_CS"/>
</dbReference>
<dbReference type="Gene3D" id="3.30.70.2740">
    <property type="match status" value="1"/>
</dbReference>
<dbReference type="InterPro" id="IPR006094">
    <property type="entry name" value="Oxid_FAD_bind_N"/>
</dbReference>
<feature type="domain" description="FAD-binding PCMH-type" evidence="8">
    <location>
        <begin position="37"/>
        <end position="267"/>
    </location>
</feature>
<evidence type="ECO:0000256" key="5">
    <source>
        <dbReference type="ARBA" id="ARBA00023002"/>
    </source>
</evidence>
<dbReference type="GO" id="GO:0004458">
    <property type="term" value="F:D-lactate dehydrogenase (cytochrome) activity"/>
    <property type="evidence" value="ECO:0007669"/>
    <property type="project" value="TreeGrafter"/>
</dbReference>
<evidence type="ECO:0000256" key="2">
    <source>
        <dbReference type="ARBA" id="ARBA00022630"/>
    </source>
</evidence>
<dbReference type="Pfam" id="PF02754">
    <property type="entry name" value="CCG"/>
    <property type="match status" value="2"/>
</dbReference>
<keyword evidence="2" id="KW-0285">Flavoprotein</keyword>
<dbReference type="InterPro" id="IPR036318">
    <property type="entry name" value="FAD-bd_PCMH-like_sf"/>
</dbReference>
<dbReference type="InterPro" id="IPR016166">
    <property type="entry name" value="FAD-bd_PCMH"/>
</dbReference>
<organism evidence="9 10">
    <name type="scientific">Aeoliella mucimassa</name>
    <dbReference type="NCBI Taxonomy" id="2527972"/>
    <lineage>
        <taxon>Bacteria</taxon>
        <taxon>Pseudomonadati</taxon>
        <taxon>Planctomycetota</taxon>
        <taxon>Planctomycetia</taxon>
        <taxon>Pirellulales</taxon>
        <taxon>Lacipirellulaceae</taxon>
        <taxon>Aeoliella</taxon>
    </lineage>
</organism>
<dbReference type="AlphaFoldDB" id="A0A518AQW1"/>
<dbReference type="PROSITE" id="PS51387">
    <property type="entry name" value="FAD_PCMH"/>
    <property type="match status" value="1"/>
</dbReference>
<comment type="cofactor">
    <cofactor evidence="1">
        <name>FAD</name>
        <dbReference type="ChEBI" id="CHEBI:57692"/>
    </cofactor>
</comment>
<dbReference type="Proteomes" id="UP000315750">
    <property type="component" value="Chromosome"/>
</dbReference>
<keyword evidence="3" id="KW-0479">Metal-binding</keyword>
<dbReference type="GO" id="GO:0046872">
    <property type="term" value="F:metal ion binding"/>
    <property type="evidence" value="ECO:0007669"/>
    <property type="project" value="UniProtKB-KW"/>
</dbReference>
<dbReference type="EMBL" id="CP036278">
    <property type="protein sequence ID" value="QDU57096.1"/>
    <property type="molecule type" value="Genomic_DNA"/>
</dbReference>
<dbReference type="RefSeq" id="WP_145248017.1">
    <property type="nucleotide sequence ID" value="NZ_CP036278.1"/>
</dbReference>
<dbReference type="SUPFAM" id="SSF56176">
    <property type="entry name" value="FAD-binding/transporter-associated domain-like"/>
    <property type="match status" value="1"/>
</dbReference>
<accession>A0A518AQW1</accession>
<dbReference type="SUPFAM" id="SSF55103">
    <property type="entry name" value="FAD-linked oxidases, C-terminal domain"/>
    <property type="match status" value="1"/>
</dbReference>
<name>A0A518AQW1_9BACT</name>
<dbReference type="KEGG" id="amuc:Pan181_33100"/>
<evidence type="ECO:0000256" key="4">
    <source>
        <dbReference type="ARBA" id="ARBA00022827"/>
    </source>
</evidence>
<evidence type="ECO:0000256" key="7">
    <source>
        <dbReference type="ARBA" id="ARBA00023014"/>
    </source>
</evidence>
<keyword evidence="4" id="KW-0274">FAD</keyword>
<keyword evidence="5" id="KW-0560">Oxidoreductase</keyword>
<dbReference type="SUPFAM" id="SSF46548">
    <property type="entry name" value="alpha-helical ferredoxin"/>
    <property type="match status" value="1"/>
</dbReference>
<dbReference type="NCBIfam" id="NF008369">
    <property type="entry name" value="PRK11168.1"/>
    <property type="match status" value="1"/>
</dbReference>
<dbReference type="GO" id="GO:0051536">
    <property type="term" value="F:iron-sulfur cluster binding"/>
    <property type="evidence" value="ECO:0007669"/>
    <property type="project" value="UniProtKB-KW"/>
</dbReference>
<dbReference type="InterPro" id="IPR009051">
    <property type="entry name" value="Helical_ferredxn"/>
</dbReference>
<dbReference type="Pfam" id="PF13183">
    <property type="entry name" value="Fer4_8"/>
    <property type="match status" value="1"/>
</dbReference>
<dbReference type="GO" id="GO:0071949">
    <property type="term" value="F:FAD binding"/>
    <property type="evidence" value="ECO:0007669"/>
    <property type="project" value="InterPro"/>
</dbReference>
<evidence type="ECO:0000256" key="1">
    <source>
        <dbReference type="ARBA" id="ARBA00001974"/>
    </source>
</evidence>
<evidence type="ECO:0000256" key="6">
    <source>
        <dbReference type="ARBA" id="ARBA00023004"/>
    </source>
</evidence>
<dbReference type="GO" id="GO:0008720">
    <property type="term" value="F:D-lactate dehydrogenase (NAD+) activity"/>
    <property type="evidence" value="ECO:0007669"/>
    <property type="project" value="TreeGrafter"/>
</dbReference>
<gene>
    <name evidence="9" type="primary">glpC</name>
    <name evidence="9" type="ORF">Pan181_33100</name>
</gene>
<dbReference type="InterPro" id="IPR017896">
    <property type="entry name" value="4Fe4S_Fe-S-bd"/>
</dbReference>
<dbReference type="InterPro" id="IPR016164">
    <property type="entry name" value="FAD-linked_Oxase-like_C"/>
</dbReference>